<keyword evidence="1" id="KW-0234">DNA repair</keyword>
<organism evidence="4">
    <name type="scientific">Tanacetum cinerariifolium</name>
    <name type="common">Dalmatian daisy</name>
    <name type="synonym">Chrysanthemum cinerariifolium</name>
    <dbReference type="NCBI Taxonomy" id="118510"/>
    <lineage>
        <taxon>Eukaryota</taxon>
        <taxon>Viridiplantae</taxon>
        <taxon>Streptophyta</taxon>
        <taxon>Embryophyta</taxon>
        <taxon>Tracheophyta</taxon>
        <taxon>Spermatophyta</taxon>
        <taxon>Magnoliopsida</taxon>
        <taxon>eudicotyledons</taxon>
        <taxon>Gunneridae</taxon>
        <taxon>Pentapetalae</taxon>
        <taxon>asterids</taxon>
        <taxon>campanulids</taxon>
        <taxon>Asterales</taxon>
        <taxon>Asteraceae</taxon>
        <taxon>Asteroideae</taxon>
        <taxon>Anthemideae</taxon>
        <taxon>Anthemidinae</taxon>
        <taxon>Tanacetum</taxon>
    </lineage>
</organism>
<reference evidence="4" key="1">
    <citation type="journal article" date="2019" name="Sci. Rep.">
        <title>Draft genome of Tanacetum cinerariifolium, the natural source of mosquito coil.</title>
        <authorList>
            <person name="Yamashiro T."/>
            <person name="Shiraishi A."/>
            <person name="Satake H."/>
            <person name="Nakayama K."/>
        </authorList>
    </citation>
    <scope>NUCLEOTIDE SEQUENCE</scope>
</reference>
<evidence type="ECO:0000256" key="1">
    <source>
        <dbReference type="RuleBase" id="RU363044"/>
    </source>
</evidence>
<feature type="region of interest" description="Disordered" evidence="2">
    <location>
        <begin position="266"/>
        <end position="299"/>
    </location>
</feature>
<dbReference type="Pfam" id="PF05970">
    <property type="entry name" value="PIF1"/>
    <property type="match status" value="1"/>
</dbReference>
<dbReference type="EMBL" id="BKCJ010002913">
    <property type="protein sequence ID" value="GEU51748.1"/>
    <property type="molecule type" value="Genomic_DNA"/>
</dbReference>
<dbReference type="PANTHER" id="PTHR10492">
    <property type="match status" value="1"/>
</dbReference>
<comment type="catalytic activity">
    <reaction evidence="1">
        <text>ATP + H2O = ADP + phosphate + H(+)</text>
        <dbReference type="Rhea" id="RHEA:13065"/>
        <dbReference type="ChEBI" id="CHEBI:15377"/>
        <dbReference type="ChEBI" id="CHEBI:15378"/>
        <dbReference type="ChEBI" id="CHEBI:30616"/>
        <dbReference type="ChEBI" id="CHEBI:43474"/>
        <dbReference type="ChEBI" id="CHEBI:456216"/>
        <dbReference type="EC" id="5.6.2.3"/>
    </reaction>
</comment>
<keyword evidence="1" id="KW-0347">Helicase</keyword>
<feature type="domain" description="DNA helicase Pif1-like DEAD-box helicase" evidence="3">
    <location>
        <begin position="668"/>
        <end position="740"/>
    </location>
</feature>
<dbReference type="InterPro" id="IPR027417">
    <property type="entry name" value="P-loop_NTPase"/>
</dbReference>
<dbReference type="GO" id="GO:0006310">
    <property type="term" value="P:DNA recombination"/>
    <property type="evidence" value="ECO:0007669"/>
    <property type="project" value="UniProtKB-KW"/>
</dbReference>
<dbReference type="SUPFAM" id="SSF52540">
    <property type="entry name" value="P-loop containing nucleoside triphosphate hydrolases"/>
    <property type="match status" value="1"/>
</dbReference>
<evidence type="ECO:0000313" key="4">
    <source>
        <dbReference type="EMBL" id="GEU51748.1"/>
    </source>
</evidence>
<evidence type="ECO:0000256" key="2">
    <source>
        <dbReference type="SAM" id="MobiDB-lite"/>
    </source>
</evidence>
<keyword evidence="1" id="KW-0547">Nucleotide-binding</keyword>
<comment type="cofactor">
    <cofactor evidence="1">
        <name>Mg(2+)</name>
        <dbReference type="ChEBI" id="CHEBI:18420"/>
    </cofactor>
</comment>
<dbReference type="GO" id="GO:0000723">
    <property type="term" value="P:telomere maintenance"/>
    <property type="evidence" value="ECO:0007669"/>
    <property type="project" value="InterPro"/>
</dbReference>
<name>A0A6L2KQM7_TANCI</name>
<keyword evidence="1" id="KW-0233">DNA recombination</keyword>
<comment type="caution">
    <text evidence="4">The sequence shown here is derived from an EMBL/GenBank/DDBJ whole genome shotgun (WGS) entry which is preliminary data.</text>
</comment>
<dbReference type="GO" id="GO:0005544">
    <property type="term" value="F:calcium-dependent phospholipid binding"/>
    <property type="evidence" value="ECO:0007669"/>
    <property type="project" value="InterPro"/>
</dbReference>
<dbReference type="InterPro" id="IPR037104">
    <property type="entry name" value="Annexin_sf"/>
</dbReference>
<dbReference type="PANTHER" id="PTHR10492:SF97">
    <property type="entry name" value="ATP-DEPENDENT DNA HELICASE"/>
    <property type="match status" value="1"/>
</dbReference>
<gene>
    <name evidence="4" type="ORF">Tci_023726</name>
</gene>
<comment type="similarity">
    <text evidence="1">Belongs to the helicase family.</text>
</comment>
<evidence type="ECO:0000259" key="3">
    <source>
        <dbReference type="Pfam" id="PF05970"/>
    </source>
</evidence>
<dbReference type="EC" id="5.6.2.3" evidence="1"/>
<dbReference type="SUPFAM" id="SSF47874">
    <property type="entry name" value="Annexin"/>
    <property type="match status" value="1"/>
</dbReference>
<dbReference type="GO" id="GO:0006281">
    <property type="term" value="P:DNA repair"/>
    <property type="evidence" value="ECO:0007669"/>
    <property type="project" value="UniProtKB-KW"/>
</dbReference>
<protein>
    <recommendedName>
        <fullName evidence="1">ATP-dependent DNA helicase</fullName>
        <ecNumber evidence="1">5.6.2.3</ecNumber>
    </recommendedName>
</protein>
<keyword evidence="1" id="KW-0378">Hydrolase</keyword>
<dbReference type="Gene3D" id="1.10.220.10">
    <property type="entry name" value="Annexin"/>
    <property type="match status" value="1"/>
</dbReference>
<proteinExistence type="inferred from homology"/>
<dbReference type="InterPro" id="IPR012340">
    <property type="entry name" value="NA-bd_OB-fold"/>
</dbReference>
<dbReference type="AlphaFoldDB" id="A0A6L2KQM7"/>
<dbReference type="GO" id="GO:0043139">
    <property type="term" value="F:5'-3' DNA helicase activity"/>
    <property type="evidence" value="ECO:0007669"/>
    <property type="project" value="UniProtKB-EC"/>
</dbReference>
<dbReference type="GO" id="GO:0005524">
    <property type="term" value="F:ATP binding"/>
    <property type="evidence" value="ECO:0007669"/>
    <property type="project" value="UniProtKB-KW"/>
</dbReference>
<dbReference type="GO" id="GO:0016787">
    <property type="term" value="F:hydrolase activity"/>
    <property type="evidence" value="ECO:0007669"/>
    <property type="project" value="UniProtKB-KW"/>
</dbReference>
<keyword evidence="1" id="KW-0227">DNA damage</keyword>
<dbReference type="Gene3D" id="3.40.50.300">
    <property type="entry name" value="P-loop containing nucleotide triphosphate hydrolases"/>
    <property type="match status" value="1"/>
</dbReference>
<accession>A0A6L2KQM7</accession>
<sequence length="740" mass="84167">MYSAVSVVVLGRFYLVSTICDPLKDLRYAMLNTKLVEAESMTHDVICDLLGVKLDMTNYALVLGYLSAPRNEGLEVDRTMADHDAKALFKAGEKRHGTDEKIFRVIFRGRNVIGDITSCGKIETHKEKGKKLKRFIRIKMHDTMLLENLGGEVSDHQIVLLVKYDRYDVCQDFLVKLQKVNLADIRDIVEIKSVIVVATIKVIERENKWYYLACGSCTRIVDEKNMDKKDSDSGELKKQVVFICSNKECGEVTNVCYKGRPTFNDISNGDQVTPKHRGRPSLNDISNDDQGFPKHKGRPLLNDISEDVQFLPKRRGRPPMNDMSNDVQVLQRRRGRPPLNDLLNATTSTNIPQSYASQEDEAYDSGDDNMFNGTSIEYLDHGDPTVTCGACGVVLWAAEARLKRSFCDGSSTGRRIIVLSSSFTGGARYMRQNYLDAMSLFRWLPFYLPGQQQVVYESDDDISDAINKPSVASLKFLGCMECNKTNDLAKTLSYVEFHTKFVWKAEEKVWQERKRGYAVGRIHYVPPSIGKTYYLRVLLHKQKGPENWNKIKELNDIVHPTYRNACYAIGLLDDDREYIDAIEEANSWACGEYVRKVFARLLTSNTVSRPDHVWNETWRLMSSLDSFLWMPLPDMEFIRNHTNILIHDELCYNKDELVMEHETLFSNLTSEQKNVYPKVMKVVEKKVRGVFFLYGYGGTGKTYVLRTLSATLSSKGEIVLNMASSGIASLLLSGGRTTHS</sequence>
<dbReference type="GO" id="GO:0005509">
    <property type="term" value="F:calcium ion binding"/>
    <property type="evidence" value="ECO:0007669"/>
    <property type="project" value="InterPro"/>
</dbReference>
<dbReference type="InterPro" id="IPR010285">
    <property type="entry name" value="DNA_helicase_pif1-like_DEAD"/>
</dbReference>
<dbReference type="Gene3D" id="2.40.50.140">
    <property type="entry name" value="Nucleic acid-binding proteins"/>
    <property type="match status" value="1"/>
</dbReference>
<keyword evidence="1" id="KW-0067">ATP-binding</keyword>